<dbReference type="Gene3D" id="3.40.50.720">
    <property type="entry name" value="NAD(P)-binding Rossmann-like Domain"/>
    <property type="match status" value="2"/>
</dbReference>
<dbReference type="InterPro" id="IPR002347">
    <property type="entry name" value="SDR_fam"/>
</dbReference>
<organism evidence="3 4">
    <name type="scientific">Rotaria magnacalcarata</name>
    <dbReference type="NCBI Taxonomy" id="392030"/>
    <lineage>
        <taxon>Eukaryota</taxon>
        <taxon>Metazoa</taxon>
        <taxon>Spiralia</taxon>
        <taxon>Gnathifera</taxon>
        <taxon>Rotifera</taxon>
        <taxon>Eurotatoria</taxon>
        <taxon>Bdelloidea</taxon>
        <taxon>Philodinida</taxon>
        <taxon>Philodinidae</taxon>
        <taxon>Rotaria</taxon>
    </lineage>
</organism>
<reference evidence="3" key="1">
    <citation type="submission" date="2021-02" db="EMBL/GenBank/DDBJ databases">
        <authorList>
            <person name="Nowell W R."/>
        </authorList>
    </citation>
    <scope>NUCLEOTIDE SEQUENCE</scope>
</reference>
<keyword evidence="2" id="KW-0560">Oxidoreductase</keyword>
<evidence type="ECO:0000313" key="3">
    <source>
        <dbReference type="EMBL" id="CAF1947088.1"/>
    </source>
</evidence>
<evidence type="ECO:0000256" key="2">
    <source>
        <dbReference type="ARBA" id="ARBA00023002"/>
    </source>
</evidence>
<protein>
    <submittedName>
        <fullName evidence="3">Uncharacterized protein</fullName>
    </submittedName>
</protein>
<dbReference type="SUPFAM" id="SSF51735">
    <property type="entry name" value="NAD(P)-binding Rossmann-fold domains"/>
    <property type="match status" value="1"/>
</dbReference>
<dbReference type="EMBL" id="CAJNRG010000035">
    <property type="protein sequence ID" value="CAF1947088.1"/>
    <property type="molecule type" value="Genomic_DNA"/>
</dbReference>
<dbReference type="Pfam" id="PF00106">
    <property type="entry name" value="adh_short"/>
    <property type="match status" value="1"/>
</dbReference>
<dbReference type="GO" id="GO:0016491">
    <property type="term" value="F:oxidoreductase activity"/>
    <property type="evidence" value="ECO:0007669"/>
    <property type="project" value="UniProtKB-KW"/>
</dbReference>
<comment type="caution">
    <text evidence="3">The sequence shown here is derived from an EMBL/GenBank/DDBJ whole genome shotgun (WGS) entry which is preliminary data.</text>
</comment>
<proteinExistence type="predicted"/>
<keyword evidence="1" id="KW-0521">NADP</keyword>
<dbReference type="InterPro" id="IPR036291">
    <property type="entry name" value="NAD(P)-bd_dom_sf"/>
</dbReference>
<evidence type="ECO:0000256" key="1">
    <source>
        <dbReference type="ARBA" id="ARBA00022857"/>
    </source>
</evidence>
<sequence length="251" mass="27791">MSGKRALLNMDEAAKTIVNCITSMKTEYYGKLIDFNSGSKCDVLPFYKPMNSKSIIEMKSVVITGANRDVGYGLVRQLLASTVDLCYPSSKYTSVLIKELFTLAKKNLENIIPVQLDTTDDISVRKVVEQVKQTLNGRDLSCLINNAGTTAFLPLLEKSASQLEQPDIKQSSVINISSIMSSLELVKSLPYYYDDYQCSKVALNMLTICMEMDTDKAPLTIVAAAKNILECLQAMINEQHCKLIDTSDGKN</sequence>
<evidence type="ECO:0000313" key="4">
    <source>
        <dbReference type="Proteomes" id="UP000663887"/>
    </source>
</evidence>
<dbReference type="GO" id="GO:0005737">
    <property type="term" value="C:cytoplasm"/>
    <property type="evidence" value="ECO:0007669"/>
    <property type="project" value="TreeGrafter"/>
</dbReference>
<gene>
    <name evidence="3" type="ORF">XDN619_LOCUS713</name>
</gene>
<name>A0A816LU01_9BILA</name>
<dbReference type="Proteomes" id="UP000663887">
    <property type="component" value="Unassembled WGS sequence"/>
</dbReference>
<dbReference type="AlphaFoldDB" id="A0A816LU01"/>
<dbReference type="InterPro" id="IPR051468">
    <property type="entry name" value="Fungal_SecMetab_SDRs"/>
</dbReference>
<dbReference type="PANTHER" id="PTHR43544">
    <property type="entry name" value="SHORT-CHAIN DEHYDROGENASE/REDUCTASE"/>
    <property type="match status" value="1"/>
</dbReference>
<dbReference type="PANTHER" id="PTHR43544:SF7">
    <property type="entry name" value="NADB-LER2"/>
    <property type="match status" value="1"/>
</dbReference>
<accession>A0A816LU01</accession>
<dbReference type="PRINTS" id="PR00081">
    <property type="entry name" value="GDHRDH"/>
</dbReference>